<dbReference type="RefSeq" id="WP_111197983.1">
    <property type="nucleotide sequence ID" value="NZ_QKVK01000003.1"/>
</dbReference>
<proteinExistence type="predicted"/>
<dbReference type="PANTHER" id="PTHR30399">
    <property type="entry name" value="UNCHARACTERIZED PROTEIN YGJP"/>
    <property type="match status" value="1"/>
</dbReference>
<gene>
    <name evidence="2" type="ORF">DK847_09270</name>
</gene>
<dbReference type="Proteomes" id="UP000248795">
    <property type="component" value="Unassembled WGS sequence"/>
</dbReference>
<dbReference type="Pfam" id="PF01863">
    <property type="entry name" value="YgjP-like"/>
    <property type="match status" value="1"/>
</dbReference>
<dbReference type="EMBL" id="QKVK01000003">
    <property type="protein sequence ID" value="PZF77495.1"/>
    <property type="molecule type" value="Genomic_DNA"/>
</dbReference>
<sequence>MIGLLRSLQRTVAPRPLEPTRLLVGDEVLDVTFRRHAQARRLVLRLNATGTGVLVTVPRGVSRARALEFTERSRAWIEDRVRARGGLIHLADGAALPLRGIEHDIRHVPGRRGIVRADRDRLYIDVPGDPAHLPRRVHDFLKAEARADLTRASLKYAALMGVKFRRITIRDQRSRWGSCSAGGDLSYSWRLILAPDYVLDYVAAHEVAHLRHLDHSPRFWRLVLTHCPNAARAKNWLRSHGQDVHRVVV</sequence>
<name>A0A2W2AQ13_9HYPH</name>
<dbReference type="InterPro" id="IPR002725">
    <property type="entry name" value="YgjP-like_metallopeptidase"/>
</dbReference>
<accession>A0A2W2AQ13</accession>
<dbReference type="AlphaFoldDB" id="A0A2W2AQ13"/>
<evidence type="ECO:0000259" key="1">
    <source>
        <dbReference type="Pfam" id="PF01863"/>
    </source>
</evidence>
<keyword evidence="3" id="KW-1185">Reference proteome</keyword>
<dbReference type="CDD" id="cd07344">
    <property type="entry name" value="M48_yhfN_like"/>
    <property type="match status" value="1"/>
</dbReference>
<comment type="caution">
    <text evidence="2">The sequence shown here is derived from an EMBL/GenBank/DDBJ whole genome shotgun (WGS) entry which is preliminary data.</text>
</comment>
<keyword evidence="2" id="KW-0378">Hydrolase</keyword>
<dbReference type="PANTHER" id="PTHR30399:SF1">
    <property type="entry name" value="UTP PYROPHOSPHATASE"/>
    <property type="match status" value="1"/>
</dbReference>
<dbReference type="InterPro" id="IPR053136">
    <property type="entry name" value="UTP_pyrophosphatase-like"/>
</dbReference>
<evidence type="ECO:0000313" key="2">
    <source>
        <dbReference type="EMBL" id="PZF77495.1"/>
    </source>
</evidence>
<evidence type="ECO:0000313" key="3">
    <source>
        <dbReference type="Proteomes" id="UP000248795"/>
    </source>
</evidence>
<feature type="domain" description="YgjP-like metallopeptidase" evidence="1">
    <location>
        <begin position="44"/>
        <end position="240"/>
    </location>
</feature>
<dbReference type="Gene3D" id="3.30.2010.10">
    <property type="entry name" value="Metalloproteases ('zincins'), catalytic domain"/>
    <property type="match status" value="1"/>
</dbReference>
<protein>
    <submittedName>
        <fullName evidence="2">Metal-dependent hydrolase</fullName>
    </submittedName>
</protein>
<organism evidence="2 3">
    <name type="scientific">Aestuariivirga litoralis</name>
    <dbReference type="NCBI Taxonomy" id="2650924"/>
    <lineage>
        <taxon>Bacteria</taxon>
        <taxon>Pseudomonadati</taxon>
        <taxon>Pseudomonadota</taxon>
        <taxon>Alphaproteobacteria</taxon>
        <taxon>Hyphomicrobiales</taxon>
        <taxon>Aestuariivirgaceae</taxon>
        <taxon>Aestuariivirga</taxon>
    </lineage>
</organism>
<dbReference type="GO" id="GO:0016787">
    <property type="term" value="F:hydrolase activity"/>
    <property type="evidence" value="ECO:0007669"/>
    <property type="project" value="UniProtKB-KW"/>
</dbReference>
<reference evidence="3" key="1">
    <citation type="submission" date="2018-06" db="EMBL/GenBank/DDBJ databases">
        <title>Aestuariibacter litoralis strain KCTC 52945T.</title>
        <authorList>
            <person name="Li X."/>
            <person name="Salam N."/>
            <person name="Li J.-L."/>
            <person name="Chen Y.-M."/>
            <person name="Yang Z.-W."/>
            <person name="Zhang L.-Y."/>
            <person name="Han M.-X."/>
            <person name="Xiao M."/>
            <person name="Li W.-J."/>
        </authorList>
    </citation>
    <scope>NUCLEOTIDE SEQUENCE [LARGE SCALE GENOMIC DNA]</scope>
    <source>
        <strain evidence="3">KCTC 52945</strain>
    </source>
</reference>